<evidence type="ECO:0000256" key="4">
    <source>
        <dbReference type="PROSITE-ProRule" id="PRU00335"/>
    </source>
</evidence>
<feature type="domain" description="HTH tetR-type" evidence="5">
    <location>
        <begin position="10"/>
        <end position="70"/>
    </location>
</feature>
<sequence>MPRRPASEQGDTLKQVREAAFSLFGRYGYDGVSMLAVARAAGLTKAALYWHYDGKEALYTDCVRQLNALFRRHVFTRMAAEDTPIERLMAIFRGMGTLLADPAVDEGVAGYWLMPSTADVAEARAVQAQFEEASARVIGQAIQAAVDDGDLTLDIPVVDMAQAVMATMEAIVLPLRRSNPERSRRLIAALAHTFFRAHAVRPELARMAMGESGLATT</sequence>
<protein>
    <submittedName>
        <fullName evidence="6">Helix-turn-helix domain-containing protein</fullName>
    </submittedName>
</protein>
<dbReference type="InterPro" id="IPR050109">
    <property type="entry name" value="HTH-type_TetR-like_transc_reg"/>
</dbReference>
<evidence type="ECO:0000256" key="3">
    <source>
        <dbReference type="ARBA" id="ARBA00023163"/>
    </source>
</evidence>
<dbReference type="PANTHER" id="PTHR30055:SF234">
    <property type="entry name" value="HTH-TYPE TRANSCRIPTIONAL REGULATOR BETI"/>
    <property type="match status" value="1"/>
</dbReference>
<proteinExistence type="predicted"/>
<accession>A0ABU3B3V8</accession>
<gene>
    <name evidence="6" type="ORF">RM531_01495</name>
</gene>
<keyword evidence="2 4" id="KW-0238">DNA-binding</keyword>
<evidence type="ECO:0000313" key="7">
    <source>
        <dbReference type="Proteomes" id="UP001259982"/>
    </source>
</evidence>
<evidence type="ECO:0000256" key="2">
    <source>
        <dbReference type="ARBA" id="ARBA00023125"/>
    </source>
</evidence>
<dbReference type="PROSITE" id="PS50977">
    <property type="entry name" value="HTH_TETR_2"/>
    <property type="match status" value="1"/>
</dbReference>
<organism evidence="6 7">
    <name type="scientific">Spectribacter acetivorans</name>
    <dbReference type="NCBI Taxonomy" id="3075603"/>
    <lineage>
        <taxon>Bacteria</taxon>
        <taxon>Pseudomonadati</taxon>
        <taxon>Pseudomonadota</taxon>
        <taxon>Gammaproteobacteria</taxon>
        <taxon>Salinisphaerales</taxon>
        <taxon>Salinisphaeraceae</taxon>
        <taxon>Spectribacter</taxon>
    </lineage>
</organism>
<dbReference type="RefSeq" id="WP_311656753.1">
    <property type="nucleotide sequence ID" value="NZ_JAVRHY010000001.1"/>
</dbReference>
<evidence type="ECO:0000313" key="6">
    <source>
        <dbReference type="EMBL" id="MDT0617140.1"/>
    </source>
</evidence>
<keyword evidence="7" id="KW-1185">Reference proteome</keyword>
<dbReference type="Gene3D" id="1.10.10.60">
    <property type="entry name" value="Homeodomain-like"/>
    <property type="match status" value="1"/>
</dbReference>
<comment type="caution">
    <text evidence="6">The sequence shown here is derived from an EMBL/GenBank/DDBJ whole genome shotgun (WGS) entry which is preliminary data.</text>
</comment>
<dbReference type="InterPro" id="IPR036271">
    <property type="entry name" value="Tet_transcr_reg_TetR-rel_C_sf"/>
</dbReference>
<dbReference type="SUPFAM" id="SSF46689">
    <property type="entry name" value="Homeodomain-like"/>
    <property type="match status" value="1"/>
</dbReference>
<keyword evidence="1" id="KW-0805">Transcription regulation</keyword>
<dbReference type="Proteomes" id="UP001259982">
    <property type="component" value="Unassembled WGS sequence"/>
</dbReference>
<name>A0ABU3B3V8_9GAMM</name>
<dbReference type="PANTHER" id="PTHR30055">
    <property type="entry name" value="HTH-TYPE TRANSCRIPTIONAL REGULATOR RUTR"/>
    <property type="match status" value="1"/>
</dbReference>
<dbReference type="InterPro" id="IPR001647">
    <property type="entry name" value="HTH_TetR"/>
</dbReference>
<dbReference type="Gene3D" id="1.10.357.10">
    <property type="entry name" value="Tetracycline Repressor, domain 2"/>
    <property type="match status" value="1"/>
</dbReference>
<dbReference type="InterPro" id="IPR009057">
    <property type="entry name" value="Homeodomain-like_sf"/>
</dbReference>
<evidence type="ECO:0000259" key="5">
    <source>
        <dbReference type="PROSITE" id="PS50977"/>
    </source>
</evidence>
<evidence type="ECO:0000256" key="1">
    <source>
        <dbReference type="ARBA" id="ARBA00023015"/>
    </source>
</evidence>
<feature type="DNA-binding region" description="H-T-H motif" evidence="4">
    <location>
        <begin position="33"/>
        <end position="52"/>
    </location>
</feature>
<dbReference type="PRINTS" id="PR00455">
    <property type="entry name" value="HTHTETR"/>
</dbReference>
<dbReference type="Pfam" id="PF00440">
    <property type="entry name" value="TetR_N"/>
    <property type="match status" value="1"/>
</dbReference>
<reference evidence="6 7" key="1">
    <citation type="submission" date="2023-09" db="EMBL/GenBank/DDBJ databases">
        <authorList>
            <person name="Rey-Velasco X."/>
        </authorList>
    </citation>
    <scope>NUCLEOTIDE SEQUENCE [LARGE SCALE GENOMIC DNA]</scope>
    <source>
        <strain evidence="6 7">P385</strain>
    </source>
</reference>
<keyword evidence="3" id="KW-0804">Transcription</keyword>
<dbReference type="EMBL" id="JAVRHY010000001">
    <property type="protein sequence ID" value="MDT0617140.1"/>
    <property type="molecule type" value="Genomic_DNA"/>
</dbReference>
<dbReference type="SUPFAM" id="SSF48498">
    <property type="entry name" value="Tetracyclin repressor-like, C-terminal domain"/>
    <property type="match status" value="1"/>
</dbReference>